<evidence type="ECO:0000256" key="8">
    <source>
        <dbReference type="ARBA" id="ARBA00022837"/>
    </source>
</evidence>
<evidence type="ECO:0000259" key="19">
    <source>
        <dbReference type="SMART" id="SM00179"/>
    </source>
</evidence>
<dbReference type="PROSITE" id="PS01209">
    <property type="entry name" value="LDLRA_1"/>
    <property type="match status" value="3"/>
</dbReference>
<evidence type="ECO:0000256" key="4">
    <source>
        <dbReference type="ARBA" id="ARBA00022583"/>
    </source>
</evidence>
<keyword evidence="4" id="KW-0254">Endocytosis</keyword>
<dbReference type="InterPro" id="IPR001881">
    <property type="entry name" value="EGF-like_Ca-bd_dom"/>
</dbReference>
<feature type="domain" description="EGF-like" evidence="20">
    <location>
        <begin position="1"/>
        <end position="31"/>
    </location>
</feature>
<reference evidence="22" key="1">
    <citation type="submission" date="2022-11" db="UniProtKB">
        <authorList>
            <consortium name="WormBaseParasite"/>
        </authorList>
    </citation>
    <scope>IDENTIFICATION</scope>
</reference>
<keyword evidence="5" id="KW-0812">Transmembrane</keyword>
<feature type="domain" description="EGF-like" evidence="20">
    <location>
        <begin position="1834"/>
        <end position="1860"/>
    </location>
</feature>
<keyword evidence="10" id="KW-0472">Membrane</keyword>
<evidence type="ECO:0000256" key="7">
    <source>
        <dbReference type="ARBA" id="ARBA00022737"/>
    </source>
</evidence>
<evidence type="ECO:0000313" key="22">
    <source>
        <dbReference type="WBParaSite" id="PSAMB.scaffold5468size11628.g26726.t1"/>
    </source>
</evidence>
<evidence type="ECO:0000256" key="3">
    <source>
        <dbReference type="ARBA" id="ARBA00022536"/>
    </source>
</evidence>
<keyword evidence="3" id="KW-0245">EGF-like domain</keyword>
<dbReference type="WBParaSite" id="PSAMB.scaffold5468size11628.g26726.t1">
    <property type="protein sequence ID" value="PSAMB.scaffold5468size11628.g26726.t1"/>
    <property type="gene ID" value="PSAMB.scaffold5468size11628.g26726"/>
</dbReference>
<feature type="domain" description="EGF-like calcium-binding" evidence="19">
    <location>
        <begin position="1442"/>
        <end position="1486"/>
    </location>
</feature>
<feature type="repeat" description="LDL-receptor class B" evidence="17">
    <location>
        <begin position="495"/>
        <end position="545"/>
    </location>
</feature>
<dbReference type="Gene3D" id="2.120.10.30">
    <property type="entry name" value="TolB, C-terminal domain"/>
    <property type="match status" value="4"/>
</dbReference>
<evidence type="ECO:0000259" key="20">
    <source>
        <dbReference type="SMART" id="SM00181"/>
    </source>
</evidence>
<dbReference type="PANTHER" id="PTHR22722">
    <property type="entry name" value="LOW-DENSITY LIPOPROTEIN RECEPTOR-RELATED PROTEIN 2-RELATED"/>
    <property type="match status" value="1"/>
</dbReference>
<dbReference type="InterPro" id="IPR049883">
    <property type="entry name" value="NOTCH1_EGF-like"/>
</dbReference>
<proteinExistence type="inferred from homology"/>
<dbReference type="InterPro" id="IPR036055">
    <property type="entry name" value="LDL_receptor-like_sf"/>
</dbReference>
<dbReference type="GO" id="GO:0005886">
    <property type="term" value="C:plasma membrane"/>
    <property type="evidence" value="ECO:0007669"/>
    <property type="project" value="TreeGrafter"/>
</dbReference>
<feature type="domain" description="EGF-like calcium-binding" evidence="19">
    <location>
        <begin position="1"/>
        <end position="31"/>
    </location>
</feature>
<feature type="compositionally biased region" description="Polar residues" evidence="18">
    <location>
        <begin position="1973"/>
        <end position="1982"/>
    </location>
</feature>
<dbReference type="GO" id="GO:0043235">
    <property type="term" value="C:receptor complex"/>
    <property type="evidence" value="ECO:0007669"/>
    <property type="project" value="TreeGrafter"/>
</dbReference>
<evidence type="ECO:0000256" key="6">
    <source>
        <dbReference type="ARBA" id="ARBA00022729"/>
    </source>
</evidence>
<dbReference type="InterPro" id="IPR000742">
    <property type="entry name" value="EGF"/>
</dbReference>
<comment type="similarity">
    <text evidence="2">Belongs to the LDLR family.</text>
</comment>
<dbReference type="Pfam" id="PF00057">
    <property type="entry name" value="Ldl_recept_a"/>
    <property type="match status" value="6"/>
</dbReference>
<evidence type="ECO:0000256" key="12">
    <source>
        <dbReference type="ARBA" id="ARBA00023170"/>
    </source>
</evidence>
<feature type="disulfide bond" evidence="16">
    <location>
        <begin position="1366"/>
        <end position="1384"/>
    </location>
</feature>
<dbReference type="SUPFAM" id="SSF57196">
    <property type="entry name" value="EGF/Laminin"/>
    <property type="match status" value="3"/>
</dbReference>
<dbReference type="Gene3D" id="2.40.128.620">
    <property type="match status" value="1"/>
</dbReference>
<feature type="region of interest" description="Disordered" evidence="18">
    <location>
        <begin position="1973"/>
        <end position="2021"/>
    </location>
</feature>
<feature type="repeat" description="LDL-receptor class B" evidence="17">
    <location>
        <begin position="125"/>
        <end position="169"/>
    </location>
</feature>
<dbReference type="SMART" id="SM00179">
    <property type="entry name" value="EGF_CA"/>
    <property type="match status" value="4"/>
</dbReference>
<feature type="disulfide bond" evidence="16">
    <location>
        <begin position="786"/>
        <end position="798"/>
    </location>
</feature>
<feature type="repeat" description="LDL-receptor class B" evidence="17">
    <location>
        <begin position="170"/>
        <end position="213"/>
    </location>
</feature>
<comment type="subcellular location">
    <subcellularLocation>
        <location evidence="15">Membrane</location>
        <location evidence="15">Coated pit</location>
    </subcellularLocation>
    <subcellularLocation>
        <location evidence="1">Membrane</location>
        <topology evidence="1">Single-pass type I membrane protein</topology>
    </subcellularLocation>
</comment>
<keyword evidence="11 16" id="KW-1015">Disulfide bond</keyword>
<feature type="domain" description="EGF-like calcium-binding" evidence="19">
    <location>
        <begin position="1785"/>
        <end position="1822"/>
    </location>
</feature>
<organism evidence="21 22">
    <name type="scientific">Plectus sambesii</name>
    <dbReference type="NCBI Taxonomy" id="2011161"/>
    <lineage>
        <taxon>Eukaryota</taxon>
        <taxon>Metazoa</taxon>
        <taxon>Ecdysozoa</taxon>
        <taxon>Nematoda</taxon>
        <taxon>Chromadorea</taxon>
        <taxon>Plectida</taxon>
        <taxon>Plectina</taxon>
        <taxon>Plectoidea</taxon>
        <taxon>Plectidae</taxon>
        <taxon>Plectus</taxon>
    </lineage>
</organism>
<dbReference type="InterPro" id="IPR018097">
    <property type="entry name" value="EGF_Ca-bd_CS"/>
</dbReference>
<feature type="repeat" description="LDL-receptor class B" evidence="17">
    <location>
        <begin position="1650"/>
        <end position="1693"/>
    </location>
</feature>
<feature type="domain" description="EGF-like" evidence="20">
    <location>
        <begin position="309"/>
        <end position="349"/>
    </location>
</feature>
<comment type="caution">
    <text evidence="16">Lacks conserved residue(s) required for the propagation of feature annotation.</text>
</comment>
<dbReference type="PROSITE" id="PS01187">
    <property type="entry name" value="EGF_CA"/>
    <property type="match status" value="1"/>
</dbReference>
<dbReference type="InterPro" id="IPR000033">
    <property type="entry name" value="LDLR_classB_rpt"/>
</dbReference>
<dbReference type="InterPro" id="IPR056588">
    <property type="entry name" value="EGF_LRP2"/>
</dbReference>
<dbReference type="SMART" id="SM00135">
    <property type="entry name" value="LY"/>
    <property type="match status" value="17"/>
</dbReference>
<protein>
    <submittedName>
        <fullName evidence="22">Uncharacterized protein</fullName>
    </submittedName>
</protein>
<evidence type="ECO:0000256" key="13">
    <source>
        <dbReference type="ARBA" id="ARBA00023176"/>
    </source>
</evidence>
<evidence type="ECO:0000256" key="16">
    <source>
        <dbReference type="PROSITE-ProRule" id="PRU00124"/>
    </source>
</evidence>
<feature type="disulfide bond" evidence="16">
    <location>
        <begin position="753"/>
        <end position="771"/>
    </location>
</feature>
<dbReference type="SMART" id="SM00181">
    <property type="entry name" value="EGF"/>
    <property type="match status" value="8"/>
</dbReference>
<evidence type="ECO:0000256" key="17">
    <source>
        <dbReference type="PROSITE-ProRule" id="PRU00461"/>
    </source>
</evidence>
<feature type="domain" description="EGF-like calcium-binding" evidence="19">
    <location>
        <begin position="1380"/>
        <end position="1441"/>
    </location>
</feature>
<name>A0A914WZW9_9BILA</name>
<dbReference type="SUPFAM" id="SSF57424">
    <property type="entry name" value="LDL receptor-like module"/>
    <property type="match status" value="7"/>
</dbReference>
<dbReference type="PRINTS" id="PR00261">
    <property type="entry name" value="LDLRECEPTOR"/>
</dbReference>
<feature type="disulfide bond" evidence="16">
    <location>
        <begin position="793"/>
        <end position="811"/>
    </location>
</feature>
<dbReference type="Gene3D" id="4.10.400.10">
    <property type="entry name" value="Low-density Lipoprotein Receptor"/>
    <property type="match status" value="7"/>
</dbReference>
<evidence type="ECO:0000256" key="10">
    <source>
        <dbReference type="ARBA" id="ARBA00023136"/>
    </source>
</evidence>
<dbReference type="Proteomes" id="UP000887566">
    <property type="component" value="Unplaced"/>
</dbReference>
<keyword evidence="8" id="KW-0106">Calcium</keyword>
<keyword evidence="6" id="KW-0732">Signal</keyword>
<keyword evidence="9" id="KW-1133">Transmembrane helix</keyword>
<dbReference type="SUPFAM" id="SSF63825">
    <property type="entry name" value="YWTD domain"/>
    <property type="match status" value="4"/>
</dbReference>
<accession>A0A914WZW9</accession>
<feature type="compositionally biased region" description="Basic and acidic residues" evidence="18">
    <location>
        <begin position="1997"/>
        <end position="2011"/>
    </location>
</feature>
<sequence>QCDHLCIPKQLAGHECICATGFVLDGSTRCKLYDQSFLIVSSKTQITGFPLGDNARGSAMAPIGGANIEAIDYEYESKSIFYADSAGERRGISRISLGDGNVKSIVDDTFGQYTVKSLAVDWINYNIYFINVDADRTAIEVAHLDGKNRKVLISTRTETPRSIAVDPIARYIFWADQGQQPNIQRANLDGSNKKVIVSEGIVEPTDVVVDTNSHMVYWCDARLDGIYRVSNNGGTPELVRPDIASAAGLALLGSTMYWTDNRLQKVFSATNKPNQTATTLSPTTIGAGLANVGDLVAFDRNVQPKGQSPCQATDNLRKSPCTQLCFAMPESSTPKCDCARGVLRGRNCEEPETYLLVADGEAIYDAPIEPSLGAARPLKEEIPTIESMQLFDVDVTQRRIYVATETPAGANISWFPMNLPKDRRVILGADKSKLPDTGGILRHVSDMKLDWVTGKLYWTSGRSGKLYAMDTEGNHLATIATGDWTFALALDPCAGIMFWSDSGYQITGGLYQPRIERANMAGGDRQIIVTEGVSLPAAMTVDFREKRLYWADANRLNIESSDYDGKDRRVLAVGYRAKSLAVWSNWLYFSDPLANGVFRIDKNTGADFEVVAPDRRVPSIIRVYASEQDLQTRAQVCQEQSKPCATNNGGCAHLCHAVPVSAVGETTLRVQCSCNDTYELVQEPGKDYLTQCVQKTGASSSLSCEPPYNFACGEGSCVPLSVTCDGRPHCPDASDEQEIYCQTRDCPEKYFLCSNRKCIESDRFCNGLDDCGDNSDEADCGPKVECSEGTFSCSNGHCINSSKICDGHNDCHDAEVSDENNSTCSGLPINCRGVRIKCPNTNICIQPADMCDGYDDCGDKADENKLFCLNQKCAVHYVRCPTGRCIPETWQCDGDNDCGEDSWDETHTNCTDESGKRVCIGEYLFQCDNGKCINVSAYSLEADERTCKRVDSEPEPWIVLANKHYVRKLSLGGDVYELLARGFDNVAHLDIDMLEEKLYFVDSGKQRMYRMRWADADPSAPPEMEEVIRHNVYGIEGLAVDWIGRKLYFLNKQEQVLRVCEMDGTNCRVLVRDRFPQPKSMAVYPQKGYLFFCEWSLQPYIGRIGLDGSPNKADPIVKIAEKDLGWPNAITVDYFSDRVFWGDAHLNEIGYMNLDGSNRHHMPAKLTSHIFSIVVFDDTLYWSDWNLKQIIRADKFSGANEKALETLIQLPNDLKVVHPLRQPRGNNPCGDNNGGCSHLCLIAEGGQTFTCACPDQFIMLADNKTCEPNCTERQFACGGDDEKCIPKLWVCDGEKDCRDGTDEPTDGVCKPRVCPPGEFQCDNHNCTRYLCNGNPDCGPNDMSDEHLAMCSSFSEYGECSETQFKCTNHKCINATQACDREDNCGDLSDEKGCAKRTGKTCSSDNDNGGCSHLCTDLPDGGYYCHCRAGFEAPPDNPLECVDTDECKGNNTCTHICVNTKGSYNCRCQENYENNVVIGAMTGKDCRALEPTSVLIAAADRIMQLNLTDVASTNLKVAVAPESDIISVDYDPKRGLMYWIDAVKKQVIRSAISQGNQSHQGQALDLQFQDLGVTPSAISVDYLTGNVYIATLRNDDSNAITNRRRKRMSEPQSDENAGSVFVAKSDGRYLKKIISGKLGNPSSIVALPRLGRICFTDAGSEPKVECADMDGSHRKIIAKDLVFSPLSLTVDEGKSSRLFWADPKFHKIDSVLPDGTGRQQVVHDMRSPWAIDVFENNLYWASKETRDLYVQDKFGRGRMHVLRSGVDNVHYVRVQNRVQRDYGAVKNPCEGAPCSHLCLLMPGGSFRCECPEGGQLSDSGQCSAQDIPALPVPKECPCTNGGTCRIDATCDCGDMEGDYCQKGSTVSRQIIVLLYRRRVLFFKKKEAAGGAVSYHGNVVSFTNPVLEHKAGDAPPVEYSMTQLNNPSHSASATTFSNPVYELESDIGIGTMSSTRSSVVPASVDTGYVTEPSSSVIATQSALTSPPPGPPPRVRSRQRSLDPTHGDSDHDKAQLVMEDVSDV</sequence>
<feature type="domain" description="EGF-like" evidence="20">
    <location>
        <begin position="1445"/>
        <end position="1486"/>
    </location>
</feature>
<dbReference type="GO" id="GO:0006897">
    <property type="term" value="P:endocytosis"/>
    <property type="evidence" value="ECO:0007669"/>
    <property type="project" value="UniProtKB-KW"/>
</dbReference>
<evidence type="ECO:0000256" key="2">
    <source>
        <dbReference type="ARBA" id="ARBA00009939"/>
    </source>
</evidence>
<evidence type="ECO:0000256" key="1">
    <source>
        <dbReference type="ARBA" id="ARBA00004479"/>
    </source>
</evidence>
<evidence type="ECO:0000256" key="18">
    <source>
        <dbReference type="SAM" id="MobiDB-lite"/>
    </source>
</evidence>
<dbReference type="FunFam" id="4.10.400.10:FF:000180">
    <property type="entry name" value="Low-density lipoprotein receptor-related protein"/>
    <property type="match status" value="1"/>
</dbReference>
<dbReference type="InterPro" id="IPR011042">
    <property type="entry name" value="6-blade_b-propeller_TolB-like"/>
</dbReference>
<dbReference type="InterPro" id="IPR023415">
    <property type="entry name" value="LDLR_class-A_CS"/>
</dbReference>
<evidence type="ECO:0000313" key="21">
    <source>
        <dbReference type="Proteomes" id="UP000887566"/>
    </source>
</evidence>
<feature type="disulfide bond" evidence="16">
    <location>
        <begin position="765"/>
        <end position="780"/>
    </location>
</feature>
<dbReference type="CDD" id="cd00054">
    <property type="entry name" value="EGF_CA"/>
    <property type="match status" value="1"/>
</dbReference>
<feature type="disulfide bond" evidence="16">
    <location>
        <begin position="873"/>
        <end position="885"/>
    </location>
</feature>
<evidence type="ECO:0000256" key="14">
    <source>
        <dbReference type="ARBA" id="ARBA00023180"/>
    </source>
</evidence>
<dbReference type="CDD" id="cd00112">
    <property type="entry name" value="LDLa"/>
    <property type="match status" value="8"/>
</dbReference>
<dbReference type="SMART" id="SM00192">
    <property type="entry name" value="LDLa"/>
    <property type="match status" value="8"/>
</dbReference>
<dbReference type="GO" id="GO:0005509">
    <property type="term" value="F:calcium ion binding"/>
    <property type="evidence" value="ECO:0007669"/>
    <property type="project" value="InterPro"/>
</dbReference>
<evidence type="ECO:0000256" key="9">
    <source>
        <dbReference type="ARBA" id="ARBA00022989"/>
    </source>
</evidence>
<feature type="disulfide bond" evidence="16">
    <location>
        <begin position="1359"/>
        <end position="1371"/>
    </location>
</feature>
<dbReference type="Pfam" id="PF24468">
    <property type="entry name" value="EGF_LRP2"/>
    <property type="match status" value="1"/>
</dbReference>
<feature type="domain" description="EGF-like" evidence="20">
    <location>
        <begin position="643"/>
        <end position="693"/>
    </location>
</feature>
<dbReference type="FunFam" id="2.120.10.30:FF:000132">
    <property type="entry name" value="Uncharacterized protein"/>
    <property type="match status" value="1"/>
</dbReference>
<keyword evidence="13" id="KW-0168">Coated pit</keyword>
<dbReference type="FunFam" id="2.120.10.30:FF:000241">
    <property type="entry name" value="Low-density lipoprotein receptor-related protein 6"/>
    <property type="match status" value="2"/>
</dbReference>
<keyword evidence="12" id="KW-0675">Receptor</keyword>
<dbReference type="GO" id="GO:0005905">
    <property type="term" value="C:clathrin-coated pit"/>
    <property type="evidence" value="ECO:0007669"/>
    <property type="project" value="UniProtKB-KW"/>
</dbReference>
<dbReference type="Pfam" id="PF00058">
    <property type="entry name" value="Ldl_recept_b"/>
    <property type="match status" value="3"/>
</dbReference>
<feature type="disulfide bond" evidence="16">
    <location>
        <begin position="712"/>
        <end position="730"/>
    </location>
</feature>
<keyword evidence="21" id="KW-1185">Reference proteome</keyword>
<keyword evidence="14" id="KW-0325">Glycoprotein</keyword>
<feature type="domain" description="EGF-like" evidence="20">
    <location>
        <begin position="1400"/>
        <end position="1441"/>
    </location>
</feature>
<dbReference type="Pfam" id="PF14670">
    <property type="entry name" value="FXa_inhibition"/>
    <property type="match status" value="1"/>
</dbReference>
<evidence type="ECO:0000256" key="11">
    <source>
        <dbReference type="ARBA" id="ARBA00023157"/>
    </source>
</evidence>
<dbReference type="InterPro" id="IPR051221">
    <property type="entry name" value="LDLR-related"/>
</dbReference>
<feature type="disulfide bond" evidence="16">
    <location>
        <begin position="1378"/>
        <end position="1393"/>
    </location>
</feature>
<feature type="domain" description="EGF-like" evidence="20">
    <location>
        <begin position="1228"/>
        <end position="1267"/>
    </location>
</feature>
<dbReference type="FunFam" id="2.10.25.10:FF:000009">
    <property type="entry name" value="Low-density lipoprotein receptor isoform 1"/>
    <property type="match status" value="1"/>
</dbReference>
<evidence type="ECO:0000256" key="5">
    <source>
        <dbReference type="ARBA" id="ARBA00022692"/>
    </source>
</evidence>
<feature type="disulfide bond" evidence="16">
    <location>
        <begin position="746"/>
        <end position="758"/>
    </location>
</feature>
<keyword evidence="7" id="KW-0677">Repeat</keyword>
<feature type="disulfide bond" evidence="16">
    <location>
        <begin position="880"/>
        <end position="898"/>
    </location>
</feature>
<dbReference type="PROSITE" id="PS50068">
    <property type="entry name" value="LDLRA_2"/>
    <property type="match status" value="7"/>
</dbReference>
<feature type="domain" description="EGF-like" evidence="20">
    <location>
        <begin position="1787"/>
        <end position="1822"/>
    </location>
</feature>
<feature type="repeat" description="LDL-receptor class B" evidence="17">
    <location>
        <begin position="546"/>
        <end position="588"/>
    </location>
</feature>
<dbReference type="Pfam" id="PF07645">
    <property type="entry name" value="EGF_CA"/>
    <property type="match status" value="1"/>
</dbReference>
<evidence type="ECO:0000256" key="15">
    <source>
        <dbReference type="ARBA" id="ARBA00037878"/>
    </source>
</evidence>
<dbReference type="Gene3D" id="2.10.25.10">
    <property type="entry name" value="Laminin"/>
    <property type="match status" value="2"/>
</dbReference>
<dbReference type="InterPro" id="IPR002172">
    <property type="entry name" value="LDrepeatLR_classA_rpt"/>
</dbReference>
<dbReference type="PROSITE" id="PS51120">
    <property type="entry name" value="LDLRB"/>
    <property type="match status" value="5"/>
</dbReference>